<organism evidence="4">
    <name type="scientific">Hemiselmis tepida</name>
    <dbReference type="NCBI Taxonomy" id="464990"/>
    <lineage>
        <taxon>Eukaryota</taxon>
        <taxon>Cryptophyceae</taxon>
        <taxon>Cryptomonadales</taxon>
        <taxon>Hemiselmidaceae</taxon>
        <taxon>Hemiselmis</taxon>
    </lineage>
</organism>
<gene>
    <name evidence="4" type="ORF">HTEP1355_LOCUS2354</name>
</gene>
<reference evidence="4" key="1">
    <citation type="submission" date="2021-01" db="EMBL/GenBank/DDBJ databases">
        <authorList>
            <person name="Corre E."/>
            <person name="Pelletier E."/>
            <person name="Niang G."/>
            <person name="Scheremetjew M."/>
            <person name="Finn R."/>
            <person name="Kale V."/>
            <person name="Holt S."/>
            <person name="Cochrane G."/>
            <person name="Meng A."/>
            <person name="Brown T."/>
            <person name="Cohen L."/>
        </authorList>
    </citation>
    <scope>NUCLEOTIDE SEQUENCE</scope>
    <source>
        <strain evidence="4">CCMP443</strain>
    </source>
</reference>
<comment type="function">
    <text evidence="2">Neddylation of cullins play an essential role in the regulation of SCF-type complexes activity.</text>
</comment>
<evidence type="ECO:0000313" key="4">
    <source>
        <dbReference type="EMBL" id="CAD8781346.1"/>
    </source>
</evidence>
<dbReference type="PROSITE" id="PS51229">
    <property type="entry name" value="DCUN1"/>
    <property type="match status" value="1"/>
</dbReference>
<dbReference type="GO" id="GO:0032182">
    <property type="term" value="F:ubiquitin-like protein binding"/>
    <property type="evidence" value="ECO:0007669"/>
    <property type="project" value="TreeGrafter"/>
</dbReference>
<dbReference type="SUPFAM" id="SSF46934">
    <property type="entry name" value="UBA-like"/>
    <property type="match status" value="1"/>
</dbReference>
<dbReference type="GO" id="GO:0000151">
    <property type="term" value="C:ubiquitin ligase complex"/>
    <property type="evidence" value="ECO:0007669"/>
    <property type="project" value="TreeGrafter"/>
</dbReference>
<dbReference type="GO" id="GO:0097602">
    <property type="term" value="F:cullin family protein binding"/>
    <property type="evidence" value="ECO:0007669"/>
    <property type="project" value="TreeGrafter"/>
</dbReference>
<dbReference type="Gene3D" id="1.10.238.200">
    <property type="entry name" value="Cullin, PONY binding domain"/>
    <property type="match status" value="1"/>
</dbReference>
<dbReference type="GO" id="GO:0045116">
    <property type="term" value="P:protein neddylation"/>
    <property type="evidence" value="ECO:0007669"/>
    <property type="project" value="TreeGrafter"/>
</dbReference>
<protein>
    <recommendedName>
        <fullName evidence="2">Defective in cullin neddylation protein</fullName>
    </recommendedName>
</protein>
<dbReference type="FunFam" id="1.10.238.200:FF:000003">
    <property type="entry name" value="DCN1-like protein 3"/>
    <property type="match status" value="1"/>
</dbReference>
<dbReference type="InterPro" id="IPR042460">
    <property type="entry name" value="DCN1-like_PONY"/>
</dbReference>
<accession>A0A7S0VA35</accession>
<dbReference type="AlphaFoldDB" id="A0A7S0VA35"/>
<evidence type="ECO:0000256" key="1">
    <source>
        <dbReference type="ARBA" id="ARBA00022786"/>
    </source>
</evidence>
<dbReference type="Gene3D" id="1.10.238.10">
    <property type="entry name" value="EF-hand"/>
    <property type="match status" value="1"/>
</dbReference>
<dbReference type="InterPro" id="IPR014764">
    <property type="entry name" value="DCN-prot"/>
</dbReference>
<dbReference type="EMBL" id="HBFN01003931">
    <property type="protein sequence ID" value="CAD8781346.1"/>
    <property type="molecule type" value="Transcribed_RNA"/>
</dbReference>
<evidence type="ECO:0000259" key="3">
    <source>
        <dbReference type="PROSITE" id="PS51229"/>
    </source>
</evidence>
<evidence type="ECO:0000256" key="2">
    <source>
        <dbReference type="RuleBase" id="RU410713"/>
    </source>
</evidence>
<dbReference type="InterPro" id="IPR005176">
    <property type="entry name" value="PONY_dom"/>
</dbReference>
<dbReference type="GO" id="GO:0005886">
    <property type="term" value="C:plasma membrane"/>
    <property type="evidence" value="ECO:0007669"/>
    <property type="project" value="UniProtKB-ARBA"/>
</dbReference>
<dbReference type="GO" id="GO:0031624">
    <property type="term" value="F:ubiquitin conjugating enzyme binding"/>
    <property type="evidence" value="ECO:0007669"/>
    <property type="project" value="TreeGrafter"/>
</dbReference>
<proteinExistence type="predicted"/>
<dbReference type="InterPro" id="IPR009060">
    <property type="entry name" value="UBA-like_sf"/>
</dbReference>
<sequence length="258" mass="29688">MSKASKRDTSNLTPEQVMLCSQFSEFTGATQEVAAMCMRRNHWNIEAAMGAFFDNPAAFAPPPPDVDAGAILTMFKKYKDEEEENCIGIDGILQFCTDIDITPDDVRMLVFTFNLQVKSPVKWTQMEWVSGMTRMGCDSVAKVKSKMISLQADLVDPNRFKQFYAFSFDMSRAEGQKVLDLDTAVQLWRMVLKDRFHHLDAWCEFLEKVYKKSITKDTWMLTYDFSVQSNADMTNIDLDSSAWPVVIDEFVEYYRAKR</sequence>
<dbReference type="Gene3D" id="1.10.8.10">
    <property type="entry name" value="DNA helicase RuvA subunit, C-terminal domain"/>
    <property type="match status" value="1"/>
</dbReference>
<keyword evidence="1" id="KW-0833">Ubl conjugation pathway</keyword>
<dbReference type="PANTHER" id="PTHR12281:SF31">
    <property type="entry name" value="DCN1-LIKE PROTEIN 3"/>
    <property type="match status" value="1"/>
</dbReference>
<dbReference type="Pfam" id="PF03556">
    <property type="entry name" value="Cullin_binding"/>
    <property type="match status" value="1"/>
</dbReference>
<feature type="domain" description="DCUN1" evidence="3">
    <location>
        <begin position="66"/>
        <end position="255"/>
    </location>
</feature>
<name>A0A7S0VA35_9CRYP</name>
<dbReference type="PANTHER" id="PTHR12281">
    <property type="entry name" value="RP42 RELATED"/>
    <property type="match status" value="1"/>
</dbReference>
<dbReference type="Pfam" id="PF14555">
    <property type="entry name" value="UBA_4"/>
    <property type="match status" value="1"/>
</dbReference>
<dbReference type="CDD" id="cd14273">
    <property type="entry name" value="UBA_TAP-C_like"/>
    <property type="match status" value="1"/>
</dbReference>